<dbReference type="GO" id="GO:0005886">
    <property type="term" value="C:plasma membrane"/>
    <property type="evidence" value="ECO:0007669"/>
    <property type="project" value="UniProtKB-SubCell"/>
</dbReference>
<evidence type="ECO:0000313" key="8">
    <source>
        <dbReference type="EMBL" id="PST37052.1"/>
    </source>
</evidence>
<keyword evidence="3" id="KW-1003">Cell membrane</keyword>
<evidence type="ECO:0000256" key="2">
    <source>
        <dbReference type="ARBA" id="ARBA00022448"/>
    </source>
</evidence>
<feature type="transmembrane region" description="Helical" evidence="7">
    <location>
        <begin position="420"/>
        <end position="439"/>
    </location>
</feature>
<reference evidence="8 9" key="1">
    <citation type="submission" date="2018-03" db="EMBL/GenBank/DDBJ databases">
        <title>Lachnoclostridium SNUG30386 gen.nov., sp.nov., isolated from human faeces.</title>
        <authorList>
            <person name="Seo B."/>
            <person name="Jeon K."/>
            <person name="Ko G."/>
        </authorList>
    </citation>
    <scope>NUCLEOTIDE SEQUENCE [LARGE SCALE GENOMIC DNA]</scope>
    <source>
        <strain evidence="8 9">SNUG30386</strain>
    </source>
</reference>
<dbReference type="RefSeq" id="WP_107001239.1">
    <property type="nucleotide sequence ID" value="NZ_JAQDZI010000010.1"/>
</dbReference>
<evidence type="ECO:0000256" key="6">
    <source>
        <dbReference type="ARBA" id="ARBA00023136"/>
    </source>
</evidence>
<evidence type="ECO:0000256" key="5">
    <source>
        <dbReference type="ARBA" id="ARBA00022989"/>
    </source>
</evidence>
<feature type="transmembrane region" description="Helical" evidence="7">
    <location>
        <begin position="165"/>
        <end position="188"/>
    </location>
</feature>
<feature type="transmembrane region" description="Helical" evidence="7">
    <location>
        <begin position="16"/>
        <end position="33"/>
    </location>
</feature>
<feature type="transmembrane region" description="Helical" evidence="7">
    <location>
        <begin position="58"/>
        <end position="81"/>
    </location>
</feature>
<feature type="transmembrane region" description="Helical" evidence="7">
    <location>
        <begin position="262"/>
        <end position="284"/>
    </location>
</feature>
<keyword evidence="4 7" id="KW-0812">Transmembrane</keyword>
<dbReference type="CDD" id="cd13134">
    <property type="entry name" value="MATE_like_8"/>
    <property type="match status" value="1"/>
</dbReference>
<evidence type="ECO:0000313" key="9">
    <source>
        <dbReference type="Proteomes" id="UP000241048"/>
    </source>
</evidence>
<feature type="transmembrane region" description="Helical" evidence="7">
    <location>
        <begin position="353"/>
        <end position="373"/>
    </location>
</feature>
<comment type="caution">
    <text evidence="8">The sequence shown here is derived from an EMBL/GenBank/DDBJ whole genome shotgun (WGS) entry which is preliminary data.</text>
</comment>
<feature type="transmembrane region" description="Helical" evidence="7">
    <location>
        <begin position="134"/>
        <end position="153"/>
    </location>
</feature>
<dbReference type="InterPro" id="IPR048279">
    <property type="entry name" value="MdtK-like"/>
</dbReference>
<dbReference type="EMBL" id="PYLO01000003">
    <property type="protein sequence ID" value="PST37052.1"/>
    <property type="molecule type" value="Genomic_DNA"/>
</dbReference>
<dbReference type="InterPro" id="IPR002528">
    <property type="entry name" value="MATE_fam"/>
</dbReference>
<dbReference type="GO" id="GO:0015297">
    <property type="term" value="F:antiporter activity"/>
    <property type="evidence" value="ECO:0007669"/>
    <property type="project" value="InterPro"/>
</dbReference>
<feature type="transmembrane region" description="Helical" evidence="7">
    <location>
        <begin position="380"/>
        <end position="400"/>
    </location>
</feature>
<proteinExistence type="predicted"/>
<dbReference type="InterPro" id="IPR047135">
    <property type="entry name" value="YsiQ"/>
</dbReference>
<feature type="transmembrane region" description="Helical" evidence="7">
    <location>
        <begin position="290"/>
        <end position="308"/>
    </location>
</feature>
<evidence type="ECO:0000256" key="3">
    <source>
        <dbReference type="ARBA" id="ARBA00022475"/>
    </source>
</evidence>
<evidence type="ECO:0000256" key="4">
    <source>
        <dbReference type="ARBA" id="ARBA00022692"/>
    </source>
</evidence>
<comment type="subcellular location">
    <subcellularLocation>
        <location evidence="1">Cell membrane</location>
        <topology evidence="1">Multi-pass membrane protein</topology>
    </subcellularLocation>
</comment>
<organism evidence="8 9">
    <name type="scientific">Clostridium fessum</name>
    <dbReference type="NCBI Taxonomy" id="2126740"/>
    <lineage>
        <taxon>Bacteria</taxon>
        <taxon>Bacillati</taxon>
        <taxon>Bacillota</taxon>
        <taxon>Clostridia</taxon>
        <taxon>Eubacteriales</taxon>
        <taxon>Clostridiaceae</taxon>
        <taxon>Clostridium</taxon>
    </lineage>
</organism>
<evidence type="ECO:0000256" key="1">
    <source>
        <dbReference type="ARBA" id="ARBA00004651"/>
    </source>
</evidence>
<keyword evidence="2" id="KW-0813">Transport</keyword>
<keyword evidence="5 7" id="KW-1133">Transmembrane helix</keyword>
<feature type="transmembrane region" description="Helical" evidence="7">
    <location>
        <begin position="194"/>
        <end position="218"/>
    </location>
</feature>
<dbReference type="PANTHER" id="PTHR42925">
    <property type="entry name" value="MULTIDRUG AND TOXIN EFFLUX PROTEIN MATE FAMILY"/>
    <property type="match status" value="1"/>
</dbReference>
<dbReference type="Proteomes" id="UP000241048">
    <property type="component" value="Unassembled WGS sequence"/>
</dbReference>
<protein>
    <submittedName>
        <fullName evidence="8">MATE family efflux transporter</fullName>
    </submittedName>
</protein>
<dbReference type="NCBIfam" id="TIGR00797">
    <property type="entry name" value="matE"/>
    <property type="match status" value="1"/>
</dbReference>
<sequence length="460" mass="50060">MKYQNDIDKMNTNRNLFLMSLPIFVELLLQLLVGNVDQMMVSRVSQPSVAAIVNANQIMNLVIIVLSMASTAVTVILSQYLGAQDEKNASRTCMVSLVLIGGVSLAATILVFAGHTPLYRAIHVPEEVFDEASLYLLIVGAFILVQGLYLTFSAMIRAFAMVKEVMIISVIMNAMNIVGNAILINGWFGMPQLGAVGAAISTDISKLVGLALMIGMFFKSRRVKMGMSYLRPFPVQILKNLCLLAIPTGVESFSYNLSQMMILGIVNSFGTLVTVTKGYCTIFANIDYVYAMAIATATQIVLGYLIGARRLNDIQKRVNATLKVAIAACVGMAVLMCLGGKYIFLIFTDNPEIIALGRRILVIEIVLEIGRAVNIVMTKCLIAVGDVLTPTTVGITFQWVVAAAGSWLLGSKLGWGLEGVWIAMAADECVRGLIYAVHFKKERWKKNFKGVKTEAELGEA</sequence>
<dbReference type="PIRSF" id="PIRSF006603">
    <property type="entry name" value="DinF"/>
    <property type="match status" value="1"/>
</dbReference>
<dbReference type="PANTHER" id="PTHR42925:SF1">
    <property type="entry name" value="VIRULENCE FACTOR MVIN"/>
    <property type="match status" value="1"/>
</dbReference>
<keyword evidence="9" id="KW-1185">Reference proteome</keyword>
<accession>A0A2T3FP68</accession>
<keyword evidence="6 7" id="KW-0472">Membrane</keyword>
<evidence type="ECO:0000256" key="7">
    <source>
        <dbReference type="SAM" id="Phobius"/>
    </source>
</evidence>
<feature type="transmembrane region" description="Helical" evidence="7">
    <location>
        <begin position="320"/>
        <end position="347"/>
    </location>
</feature>
<dbReference type="AlphaFoldDB" id="A0A2T3FP68"/>
<name>A0A2T3FP68_9CLOT</name>
<gene>
    <name evidence="8" type="ORF">C7U56_10975</name>
</gene>
<dbReference type="Pfam" id="PF01554">
    <property type="entry name" value="MatE"/>
    <property type="match status" value="2"/>
</dbReference>
<dbReference type="GO" id="GO:0042910">
    <property type="term" value="F:xenobiotic transmembrane transporter activity"/>
    <property type="evidence" value="ECO:0007669"/>
    <property type="project" value="InterPro"/>
</dbReference>
<feature type="transmembrane region" description="Helical" evidence="7">
    <location>
        <begin position="93"/>
        <end position="114"/>
    </location>
</feature>